<evidence type="ECO:0000313" key="2">
    <source>
        <dbReference type="Proteomes" id="UP000198290"/>
    </source>
</evidence>
<reference evidence="2" key="3">
    <citation type="journal article" date="2017" name="Plant Physiol. Biochem.">
        <title>Differential oxidative and antioxidative response of duckweed Lemna minor toward plant growth promoting/inhibiting bacteria.</title>
        <authorList>
            <person name="Ishizawa H."/>
            <person name="Kuroda M."/>
            <person name="Morikawa M."/>
            <person name="Ike M."/>
        </authorList>
    </citation>
    <scope>NUCLEOTIDE SEQUENCE [LARGE SCALE GENOMIC DNA]</scope>
    <source>
        <strain evidence="2">H3</strain>
    </source>
</reference>
<dbReference type="KEGG" id="amah:DLM_2393"/>
<accession>A0A3G9GF57</accession>
<dbReference type="EMBL" id="AP018823">
    <property type="protein sequence ID" value="BBF86004.1"/>
    <property type="molecule type" value="Genomic_DNA"/>
</dbReference>
<dbReference type="Proteomes" id="UP000198290">
    <property type="component" value="Chromosome"/>
</dbReference>
<dbReference type="InterPro" id="IPR013382">
    <property type="entry name" value="CRISPR-assoc_prot_Cse2"/>
</dbReference>
<reference evidence="1 2" key="2">
    <citation type="journal article" date="2017" name="Genome Announc.">
        <title>Draft genome sequence of Aquitalea magnusonii strain H3, a plant growth-promoting bacterium of duckweed Lemna minor.</title>
        <authorList>
            <person name="Ishizawa H."/>
            <person name="Kuroda M."/>
            <person name="Ike M."/>
        </authorList>
    </citation>
    <scope>NUCLEOTIDE SEQUENCE [LARGE SCALE GENOMIC DNA]</scope>
    <source>
        <strain evidence="1 2">H3</strain>
    </source>
</reference>
<evidence type="ECO:0000313" key="1">
    <source>
        <dbReference type="EMBL" id="BBF86004.1"/>
    </source>
</evidence>
<sequence>MSDHALEFIQHLQSLAQKNRGALAALRRSAGFAPGTYPPAFPHVERFVPASSHAEDSYRLALYVTAALFARHPQHMAGQSLATTLGRLISARDSGSIEQRFVALLAADAEDVPQYLRQLVSLLAADGHGLDYASLLQDLSAYLRPSQFDGRDDRNKVRQRWARDFYRQLTTQA</sequence>
<dbReference type="Pfam" id="PF09485">
    <property type="entry name" value="CRISPR_Cse2"/>
    <property type="match status" value="1"/>
</dbReference>
<name>A0A3G9GF57_9NEIS</name>
<dbReference type="NCBIfam" id="TIGR02548">
    <property type="entry name" value="casB_cse2"/>
    <property type="match status" value="1"/>
</dbReference>
<dbReference type="Gene3D" id="1.10.520.40">
    <property type="entry name" value="CRISPR-associated protein Cse2"/>
    <property type="match status" value="1"/>
</dbReference>
<dbReference type="CDD" id="cd09731">
    <property type="entry name" value="Cse2_I-E"/>
    <property type="match status" value="1"/>
</dbReference>
<dbReference type="OrthoDB" id="69928at2"/>
<proteinExistence type="predicted"/>
<dbReference type="AlphaFoldDB" id="A0A3G9GF57"/>
<keyword evidence="2" id="KW-1185">Reference proteome</keyword>
<dbReference type="RefSeq" id="WP_089086137.1">
    <property type="nucleotide sequence ID" value="NZ_AP018823.1"/>
</dbReference>
<dbReference type="InterPro" id="IPR038287">
    <property type="entry name" value="Cse2_sf"/>
</dbReference>
<gene>
    <name evidence="1" type="ORF">DLM_2393</name>
</gene>
<protein>
    <submittedName>
        <fullName evidence="1">CRISPR-associated protein, Cse2 family</fullName>
    </submittedName>
</protein>
<organism evidence="1 2">
    <name type="scientific">Aquitalea magnusonii</name>
    <dbReference type="NCBI Taxonomy" id="332411"/>
    <lineage>
        <taxon>Bacteria</taxon>
        <taxon>Pseudomonadati</taxon>
        <taxon>Pseudomonadota</taxon>
        <taxon>Betaproteobacteria</taxon>
        <taxon>Neisseriales</taxon>
        <taxon>Chromobacteriaceae</taxon>
        <taxon>Aquitalea</taxon>
    </lineage>
</organism>
<reference evidence="2" key="1">
    <citation type="journal article" date="2017" name="Biotechnol. Biofuels">
        <title>Evaluation of environmental bacterial communities as a factor affecting the growth of duckweed Lemna minor.</title>
        <authorList>
            <person name="Ishizawa H."/>
            <person name="Kuroda M."/>
            <person name="Morikawa M."/>
            <person name="Ike M."/>
        </authorList>
    </citation>
    <scope>NUCLEOTIDE SEQUENCE [LARGE SCALE GENOMIC DNA]</scope>
    <source>
        <strain evidence="2">H3</strain>
    </source>
</reference>